<feature type="transmembrane region" description="Helical" evidence="5">
    <location>
        <begin position="12"/>
        <end position="35"/>
    </location>
</feature>
<dbReference type="InParanoid" id="S7W8G1"/>
<comment type="caution">
    <text evidence="6">The sequence shown here is derived from an EMBL/GenBank/DDBJ whole genome shotgun (WGS) entry which is preliminary data.</text>
</comment>
<accession>S7W8G1</accession>
<dbReference type="AlphaFoldDB" id="S7W8G1"/>
<dbReference type="GO" id="GO:0016020">
    <property type="term" value="C:membrane"/>
    <property type="evidence" value="ECO:0007669"/>
    <property type="project" value="UniProtKB-SubCell"/>
</dbReference>
<gene>
    <name evidence="6" type="ORF">SLOPH_1940</name>
</gene>
<dbReference type="HOGENOM" id="CLU_121525_0_0_1"/>
<dbReference type="OrthoDB" id="5845060at2759"/>
<evidence type="ECO:0000256" key="5">
    <source>
        <dbReference type="SAM" id="Phobius"/>
    </source>
</evidence>
<evidence type="ECO:0000256" key="3">
    <source>
        <dbReference type="ARBA" id="ARBA00022989"/>
    </source>
</evidence>
<proteinExistence type="predicted"/>
<dbReference type="STRING" id="1358809.S7W8G1"/>
<dbReference type="SUPFAM" id="SSF48652">
    <property type="entry name" value="Tetraspanin"/>
    <property type="match status" value="1"/>
</dbReference>
<keyword evidence="4 5" id="KW-0472">Membrane</keyword>
<feature type="transmembrane region" description="Helical" evidence="5">
    <location>
        <begin position="162"/>
        <end position="183"/>
    </location>
</feature>
<dbReference type="VEuPathDB" id="MicrosporidiaDB:SLOPH_1940"/>
<evidence type="ECO:0000313" key="6">
    <source>
        <dbReference type="EMBL" id="EPR78027.1"/>
    </source>
</evidence>
<dbReference type="EMBL" id="ATCN01001089">
    <property type="protein sequence ID" value="EPR78027.1"/>
    <property type="molecule type" value="Genomic_DNA"/>
</dbReference>
<feature type="transmembrane region" description="Helical" evidence="5">
    <location>
        <begin position="47"/>
        <end position="70"/>
    </location>
</feature>
<keyword evidence="2 5" id="KW-0812">Transmembrane</keyword>
<dbReference type="InterPro" id="IPR018499">
    <property type="entry name" value="Tetraspanin/Peripherin"/>
</dbReference>
<name>S7W8G1_SPRLO</name>
<dbReference type="InterPro" id="IPR008952">
    <property type="entry name" value="Tetraspanin_EC2_sf"/>
</dbReference>
<comment type="subcellular location">
    <subcellularLocation>
        <location evidence="1">Membrane</location>
        <topology evidence="1">Multi-pass membrane protein</topology>
    </subcellularLocation>
</comment>
<dbReference type="Proteomes" id="UP000014978">
    <property type="component" value="Unassembled WGS sequence"/>
</dbReference>
<evidence type="ECO:0000256" key="4">
    <source>
        <dbReference type="ARBA" id="ARBA00023136"/>
    </source>
</evidence>
<protein>
    <submittedName>
        <fullName evidence="6">Tetraspanin</fullName>
    </submittedName>
</protein>
<keyword evidence="3 5" id="KW-1133">Transmembrane helix</keyword>
<evidence type="ECO:0000313" key="7">
    <source>
        <dbReference type="Proteomes" id="UP000014978"/>
    </source>
</evidence>
<reference evidence="7" key="1">
    <citation type="journal article" date="2013" name="PLoS Genet.">
        <title>The genome of Spraguea lophii and the basis of host-microsporidian interactions.</title>
        <authorList>
            <person name="Campbell S.E."/>
            <person name="Williams T.A."/>
            <person name="Yousuf A."/>
            <person name="Soanes D.M."/>
            <person name="Paszkiewicz K.H."/>
            <person name="Williams B.A.P."/>
        </authorList>
    </citation>
    <scope>NUCLEOTIDE SEQUENCE [LARGE SCALE GENOMIC DNA]</scope>
    <source>
        <strain evidence="7">42_110</strain>
    </source>
</reference>
<dbReference type="Pfam" id="PF00335">
    <property type="entry name" value="Tetraspanin"/>
    <property type="match status" value="1"/>
</dbReference>
<organism evidence="6 7">
    <name type="scientific">Spraguea lophii (strain 42_110)</name>
    <name type="common">Microsporidian parasite</name>
    <dbReference type="NCBI Taxonomy" id="1358809"/>
    <lineage>
        <taxon>Eukaryota</taxon>
        <taxon>Fungi</taxon>
        <taxon>Fungi incertae sedis</taxon>
        <taxon>Microsporidia</taxon>
        <taxon>Spragueidae</taxon>
        <taxon>Spraguea</taxon>
    </lineage>
</organism>
<sequence>MNSKFIKSSIKVLFGTMHILFFVFSLLMFIGNIFISLRLGVYLSKKIIVVLFALSLYFMILSISGYFALFRKNRMVLFLYIALAIFGMNIILYSINIITRDTVVNLNNVWNKMDNSARNKIQRKLDCCGYNNVNDRKGSKCNSAIPCKLIFNQIVIQLIKRINITSITMFTMLSISLVMISFLKLKSNK</sequence>
<keyword evidence="7" id="KW-1185">Reference proteome</keyword>
<evidence type="ECO:0000256" key="1">
    <source>
        <dbReference type="ARBA" id="ARBA00004141"/>
    </source>
</evidence>
<feature type="transmembrane region" description="Helical" evidence="5">
    <location>
        <begin position="77"/>
        <end position="98"/>
    </location>
</feature>
<dbReference type="OMA" id="QREHVQT"/>
<evidence type="ECO:0000256" key="2">
    <source>
        <dbReference type="ARBA" id="ARBA00022692"/>
    </source>
</evidence>